<proteinExistence type="predicted"/>
<sequence>MNKNIFSPKGTINQSLFIIYYMLLILLYIAGGVLLLVFVYKNNLNSLYFMWPLLIIKVLIMFNYKKRLMDILGSIPLSVILSFLLTFDVECLAVCQFIKDVQTSIITFFAVGIFILFIQPAIVAMIPSKNEK</sequence>
<accession>A0A650EKX6</accession>
<evidence type="ECO:0008006" key="3">
    <source>
        <dbReference type="Google" id="ProtNLM"/>
    </source>
</evidence>
<feature type="transmembrane region" description="Helical" evidence="1">
    <location>
        <begin position="105"/>
        <end position="126"/>
    </location>
</feature>
<evidence type="ECO:0000313" key="2">
    <source>
        <dbReference type="EMBL" id="QGT49768.1"/>
    </source>
</evidence>
<protein>
    <recommendedName>
        <fullName evidence="3">DUF805 domain-containing protein</fullName>
    </recommendedName>
</protein>
<name>A0A650EKX6_9BACT</name>
<feature type="transmembrane region" description="Helical" evidence="1">
    <location>
        <begin position="20"/>
        <end position="40"/>
    </location>
</feature>
<reference evidence="2" key="1">
    <citation type="journal article" date="2020" name="J. ISSAAS">
        <title>Lactobacilli and other gastrointestinal microbiota of Peromyscus leucopus, reservoir host for agents of Lyme disease and other zoonoses in North America.</title>
        <authorList>
            <person name="Milovic A."/>
            <person name="Bassam K."/>
            <person name="Shao H."/>
            <person name="Chatzistamou I."/>
            <person name="Tufts D.M."/>
            <person name="Diuk-Wasser M."/>
            <person name="Barbour A.G."/>
        </authorList>
    </citation>
    <scope>NUCLEOTIDE SEQUENCE</scope>
    <source>
        <strain evidence="2">LL20</strain>
    </source>
</reference>
<dbReference type="AlphaFoldDB" id="A0A650EKX6"/>
<evidence type="ECO:0000256" key="1">
    <source>
        <dbReference type="SAM" id="Phobius"/>
    </source>
</evidence>
<keyword evidence="1" id="KW-1133">Transmembrane helix</keyword>
<organism evidence="2">
    <name type="scientific">uncultured Candidatus Melainabacteria bacterium</name>
    <dbReference type="NCBI Taxonomy" id="2682970"/>
    <lineage>
        <taxon>Bacteria</taxon>
        <taxon>Bacillati</taxon>
        <taxon>Candidatus Melainabacteria</taxon>
        <taxon>environmental samples</taxon>
    </lineage>
</organism>
<gene>
    <name evidence="2" type="ORF">Melaina855_1550</name>
</gene>
<dbReference type="EMBL" id="MN577570">
    <property type="protein sequence ID" value="QGT49768.1"/>
    <property type="molecule type" value="Genomic_DNA"/>
</dbReference>
<feature type="transmembrane region" description="Helical" evidence="1">
    <location>
        <begin position="76"/>
        <end position="99"/>
    </location>
</feature>
<keyword evidence="1" id="KW-0812">Transmembrane</keyword>
<keyword evidence="1" id="KW-0472">Membrane</keyword>
<feature type="transmembrane region" description="Helical" evidence="1">
    <location>
        <begin position="46"/>
        <end position="64"/>
    </location>
</feature>